<dbReference type="RefSeq" id="WP_061421984.1">
    <property type="nucleotide sequence ID" value="NZ_KQ969062.1"/>
</dbReference>
<organism evidence="1 2">
    <name type="scientific">Streptococcus cristatus</name>
    <dbReference type="NCBI Taxonomy" id="45634"/>
    <lineage>
        <taxon>Bacteria</taxon>
        <taxon>Bacillati</taxon>
        <taxon>Bacillota</taxon>
        <taxon>Bacilli</taxon>
        <taxon>Lactobacillales</taxon>
        <taxon>Streptococcaceae</taxon>
        <taxon>Streptococcus</taxon>
    </lineage>
</organism>
<evidence type="ECO:0000313" key="2">
    <source>
        <dbReference type="Proteomes" id="UP000070377"/>
    </source>
</evidence>
<dbReference type="STRING" id="45634.SCRDD08_00121"/>
<protein>
    <submittedName>
        <fullName evidence="1">FtsK/SpoIIIE family protein, putative secretion system component EssC/YukA</fullName>
    </submittedName>
</protein>
<name>A0A139N6C1_STRCR</name>
<dbReference type="Proteomes" id="UP000070377">
    <property type="component" value="Unassembled WGS sequence"/>
</dbReference>
<comment type="caution">
    <text evidence="1">The sequence shown here is derived from an EMBL/GenBank/DDBJ whole genome shotgun (WGS) entry which is preliminary data.</text>
</comment>
<dbReference type="PATRIC" id="fig|45634.12.peg.125"/>
<proteinExistence type="predicted"/>
<sequence>MISQSIEKDQIILFDSIGEYVEFSMDVDRYISSEQNLSQEVFELKDSILQARKKREKLNRFVIISDLQLFLSDSQISDNDFAMIYEEGQRVGIHFILSTHKNFFTASTTMSKYVKERIDIGIIAQKMGDQTVFARSSFAREENFNVDEVYFHFKDIQTKMKITK</sequence>
<evidence type="ECO:0000313" key="1">
    <source>
        <dbReference type="EMBL" id="KXT71281.1"/>
    </source>
</evidence>
<gene>
    <name evidence="1" type="ORF">SCRDD08_00121</name>
</gene>
<accession>A0A139N6C1</accession>
<dbReference type="EMBL" id="LQRD01000004">
    <property type="protein sequence ID" value="KXT71281.1"/>
    <property type="molecule type" value="Genomic_DNA"/>
</dbReference>
<reference evidence="1 2" key="1">
    <citation type="submission" date="2016-01" db="EMBL/GenBank/DDBJ databases">
        <title>Highly variable Streptococcus oralis are common among viridans streptococci isolated from primates.</title>
        <authorList>
            <person name="Denapaite D."/>
            <person name="Rieger M."/>
            <person name="Koendgen S."/>
            <person name="Brueckner R."/>
            <person name="Ochigava I."/>
            <person name="Kappeler P."/>
            <person name="Maetz-Rensing K."/>
            <person name="Leendertz F."/>
            <person name="Hakenbeck R."/>
        </authorList>
    </citation>
    <scope>NUCLEOTIDE SEQUENCE [LARGE SCALE GENOMIC DNA]</scope>
    <source>
        <strain evidence="1 2">DD08</strain>
    </source>
</reference>
<dbReference type="AlphaFoldDB" id="A0A139N6C1"/>